<evidence type="ECO:0000256" key="2">
    <source>
        <dbReference type="SAM" id="Phobius"/>
    </source>
</evidence>
<sequence>MAAESTLDRGGRASWSAIFAGTAIALALFILLSLLGLWWGFAALEPTDAEPVGAVPSVAPWWIVISQLLALLGGGYAAGRLGGVLHKMGNYLHGAAVWAVTTLAAAWLAVSASMGLVNMTGSLLGSAASGVSSAAQAVIPEDVQVPDLALPQMGMDALPDDLRAQLEAEGLTPEAFQAQARDIFREVVSQSEQRRAVNAAQQTASEIVAQPGTAAEEIDDFVGTLFGGGGVLGEEDRAEAIAVMEQRFGITETEAERFIAEVETQLEEATAAAQNALDEARQAAAEALDTAVDAASTAAMGAFIASLLGLIAAVAGAAMGRPVRD</sequence>
<keyword evidence="2" id="KW-0812">Transmembrane</keyword>
<dbReference type="Proteomes" id="UP000003635">
    <property type="component" value="Unassembled WGS sequence"/>
</dbReference>
<evidence type="ECO:0000313" key="4">
    <source>
        <dbReference type="Proteomes" id="UP000003635"/>
    </source>
</evidence>
<feature type="transmembrane region" description="Helical" evidence="2">
    <location>
        <begin position="298"/>
        <end position="319"/>
    </location>
</feature>
<dbReference type="EMBL" id="AAOT01000005">
    <property type="protein sequence ID" value="EAR52246.1"/>
    <property type="molecule type" value="Genomic_DNA"/>
</dbReference>
<keyword evidence="1" id="KW-0175">Coiled coil</keyword>
<feature type="transmembrane region" description="Helical" evidence="2">
    <location>
        <begin position="59"/>
        <end position="79"/>
    </location>
</feature>
<feature type="transmembrane region" description="Helical" evidence="2">
    <location>
        <begin position="17"/>
        <end position="39"/>
    </location>
</feature>
<dbReference type="STRING" id="314256.OG2516_02379"/>
<evidence type="ECO:0000313" key="3">
    <source>
        <dbReference type="EMBL" id="EAR52246.1"/>
    </source>
</evidence>
<gene>
    <name evidence="3" type="ORF">OG2516_02379</name>
</gene>
<feature type="coiled-coil region" evidence="1">
    <location>
        <begin position="259"/>
        <end position="290"/>
    </location>
</feature>
<dbReference type="HOGENOM" id="CLU_854827_0_0_5"/>
<feature type="transmembrane region" description="Helical" evidence="2">
    <location>
        <begin position="91"/>
        <end position="110"/>
    </location>
</feature>
<comment type="caution">
    <text evidence="3">The sequence shown here is derived from an EMBL/GenBank/DDBJ whole genome shotgun (WGS) entry which is preliminary data.</text>
</comment>
<keyword evidence="2" id="KW-0472">Membrane</keyword>
<accession>Q2CHP8</accession>
<dbReference type="AlphaFoldDB" id="Q2CHP8"/>
<dbReference type="eggNOG" id="COG1196">
    <property type="taxonomic scope" value="Bacteria"/>
</dbReference>
<keyword evidence="2" id="KW-1133">Transmembrane helix</keyword>
<proteinExistence type="predicted"/>
<protein>
    <submittedName>
        <fullName evidence="3">Uncharacterized protein</fullName>
    </submittedName>
</protein>
<organism evidence="3 4">
    <name type="scientific">Oceanicola granulosus (strain ATCC BAA-861 / DSM 15982 / KCTC 12143 / HTCC2516)</name>
    <dbReference type="NCBI Taxonomy" id="314256"/>
    <lineage>
        <taxon>Bacteria</taxon>
        <taxon>Pseudomonadati</taxon>
        <taxon>Pseudomonadota</taxon>
        <taxon>Alphaproteobacteria</taxon>
        <taxon>Rhodobacterales</taxon>
        <taxon>Roseobacteraceae</taxon>
        <taxon>Oceanicola</taxon>
    </lineage>
</organism>
<name>Q2CHP8_OCEGH</name>
<reference evidence="3 4" key="1">
    <citation type="journal article" date="2010" name="J. Bacteriol.">
        <title>Genome sequences of Oceanicola granulosus HTCC2516(T) and Oceanicola batsensis HTCC2597(TDelta).</title>
        <authorList>
            <person name="Thrash J.C."/>
            <person name="Cho J.C."/>
            <person name="Vergin K.L."/>
            <person name="Giovannoni S.J."/>
        </authorList>
    </citation>
    <scope>NUCLEOTIDE SEQUENCE [LARGE SCALE GENOMIC DNA]</scope>
    <source>
        <strain evidence="4">ATCC BAA-861 / DSM 15982 / KCTC 12143 / HTCC2516</strain>
    </source>
</reference>
<evidence type="ECO:0000256" key="1">
    <source>
        <dbReference type="SAM" id="Coils"/>
    </source>
</evidence>
<keyword evidence="4" id="KW-1185">Reference proteome</keyword>